<dbReference type="PROSITE" id="PS51987">
    <property type="entry name" value="GS_CATALYTIC"/>
    <property type="match status" value="1"/>
</dbReference>
<feature type="binding site" evidence="13">
    <location>
        <begin position="205"/>
        <end position="207"/>
    </location>
    <ligand>
        <name>ATP</name>
        <dbReference type="ChEBI" id="CHEBI:30616"/>
    </ligand>
</feature>
<dbReference type="OrthoDB" id="36124at2157"/>
<protein>
    <recommendedName>
        <fullName evidence="4 18">Glutamine synthetase</fullName>
        <ecNumber evidence="3 18">6.3.1.2</ecNumber>
    </recommendedName>
</protein>
<keyword evidence="6 18" id="KW-0436">Ligase</keyword>
<dbReference type="FunFam" id="3.10.20.70:FF:000005">
    <property type="entry name" value="Glutamine synthetase"/>
    <property type="match status" value="1"/>
</dbReference>
<dbReference type="GO" id="GO:0004356">
    <property type="term" value="F:glutamine synthetase activity"/>
    <property type="evidence" value="ECO:0007669"/>
    <property type="project" value="UniProtKB-EC"/>
</dbReference>
<feature type="domain" description="GS beta-grasp" evidence="19">
    <location>
        <begin position="15"/>
        <end position="100"/>
    </location>
</feature>
<dbReference type="EC" id="6.3.1.2" evidence="3 18"/>
<feature type="domain" description="GS catalytic" evidence="20">
    <location>
        <begin position="107"/>
        <end position="450"/>
    </location>
</feature>
<sequence length="450" mass="50584">MIKTNEDVLTSIEENQVRFLRLQFVDIGGMVKNVGIPVSQAEKALKSGIAFDGSSIEGFVRIEESDMILKPDINTYRILPWDVSGGKVARMICDVYKPNGEPFEGDPRYVLKRAIKEAAKHGFIMNTGPEIEFFLFERMDGKVQLDCKDDKNVPIPHDLGGYFDFPPIDRAEEVRQNMVGALENMGFNIEASHHEVSNGQHEIDFKYADALTTADNVITFKFVTKTIALKDNLHVSFMPKPIFGINGSGMHTNISLFKGNKNAFYDESENMEVSDTLRYFIGGLKKHVKSFTAVTNPIVNSYKRIVPGYEAPVYIAWSGANRSSMIRIPAARGMSTRVELRSPDPSCNPYLSFAVILMAGLNGVVNQIDPGEPTTLNLFHLTDEERKNHGIESLPGSLKEALDYLETDEIIRGALGEHVYADFMRLGRAEWDAYRISVHDWEINRYLNTI</sequence>
<dbReference type="RefSeq" id="WP_096203999.1">
    <property type="nucleotide sequence ID" value="NZ_FZMP01000031.1"/>
</dbReference>
<evidence type="ECO:0000259" key="20">
    <source>
        <dbReference type="PROSITE" id="PS51987"/>
    </source>
</evidence>
<proteinExistence type="inferred from homology"/>
<dbReference type="EMBL" id="FZMP01000031">
    <property type="protein sequence ID" value="SNQ59664.1"/>
    <property type="molecule type" value="Genomic_DNA"/>
</dbReference>
<dbReference type="PROSITE" id="PS00180">
    <property type="entry name" value="GLNA_1"/>
    <property type="match status" value="1"/>
</dbReference>
<evidence type="ECO:0000256" key="3">
    <source>
        <dbReference type="ARBA" id="ARBA00012937"/>
    </source>
</evidence>
<evidence type="ECO:0000256" key="15">
    <source>
        <dbReference type="PROSITE-ProRule" id="PRU01330"/>
    </source>
</evidence>
<evidence type="ECO:0000313" key="21">
    <source>
        <dbReference type="EMBL" id="SNQ59664.1"/>
    </source>
</evidence>
<reference evidence="22" key="1">
    <citation type="submission" date="2017-06" db="EMBL/GenBank/DDBJ databases">
        <authorList>
            <person name="Cremers G."/>
        </authorList>
    </citation>
    <scope>NUCLEOTIDE SEQUENCE [LARGE SCALE GENOMIC DNA]</scope>
</reference>
<feature type="binding site" evidence="13">
    <location>
        <position position="190"/>
    </location>
    <ligand>
        <name>ATP</name>
        <dbReference type="ChEBI" id="CHEBI:30616"/>
    </ligand>
</feature>
<evidence type="ECO:0000256" key="16">
    <source>
        <dbReference type="RuleBase" id="RU000384"/>
    </source>
</evidence>
<evidence type="ECO:0000256" key="17">
    <source>
        <dbReference type="RuleBase" id="RU000385"/>
    </source>
</evidence>
<feature type="binding site" evidence="14">
    <location>
        <position position="202"/>
    </location>
    <ligand>
        <name>Mg(2+)</name>
        <dbReference type="ChEBI" id="CHEBI:18420"/>
        <label>1</label>
    </ligand>
</feature>
<feature type="binding site" evidence="12">
    <location>
        <position position="304"/>
    </location>
    <ligand>
        <name>L-glutamate</name>
        <dbReference type="ChEBI" id="CHEBI:29985"/>
    </ligand>
</feature>
<dbReference type="GO" id="GO:0046872">
    <property type="term" value="F:metal ion binding"/>
    <property type="evidence" value="ECO:0007669"/>
    <property type="project" value="UniProtKB-KW"/>
</dbReference>
<dbReference type="InterPro" id="IPR008147">
    <property type="entry name" value="Gln_synt_N"/>
</dbReference>
<dbReference type="Pfam" id="PF00120">
    <property type="entry name" value="Gln-synt_C"/>
    <property type="match status" value="1"/>
</dbReference>
<organism evidence="21 22">
    <name type="scientific">Candidatus Methanoperedens nitratireducens</name>
    <dbReference type="NCBI Taxonomy" id="1392998"/>
    <lineage>
        <taxon>Archaea</taxon>
        <taxon>Methanobacteriati</taxon>
        <taxon>Methanobacteriota</taxon>
        <taxon>Stenosarchaea group</taxon>
        <taxon>Methanomicrobia</taxon>
        <taxon>Methanosarcinales</taxon>
        <taxon>ANME-2 cluster</taxon>
        <taxon>Candidatus Methanoperedentaceae</taxon>
        <taxon>Candidatus Methanoperedens</taxon>
    </lineage>
</organism>
<evidence type="ECO:0000256" key="13">
    <source>
        <dbReference type="PIRSR" id="PIRSR604809-2"/>
    </source>
</evidence>
<dbReference type="GO" id="GO:0005524">
    <property type="term" value="F:ATP binding"/>
    <property type="evidence" value="ECO:0007669"/>
    <property type="project" value="UniProtKB-KW"/>
</dbReference>
<dbReference type="InterPro" id="IPR004809">
    <property type="entry name" value="Gln_synth_I"/>
</dbReference>
<accession>A0A284VK55</accession>
<feature type="binding site" evidence="12">
    <location>
        <begin position="246"/>
        <end position="247"/>
    </location>
    <ligand>
        <name>L-glutamate</name>
        <dbReference type="ChEBI" id="CHEBI:29985"/>
    </ligand>
</feature>
<comment type="cofactor">
    <cofactor evidence="14">
        <name>Mg(2+)</name>
        <dbReference type="ChEBI" id="CHEBI:18420"/>
    </cofactor>
    <text evidence="14">Binds 2 Mg(2+) ions per subunit.</text>
</comment>
<dbReference type="InterPro" id="IPR014746">
    <property type="entry name" value="Gln_synth/guanido_kin_cat_dom"/>
</dbReference>
<evidence type="ECO:0000256" key="18">
    <source>
        <dbReference type="RuleBase" id="RU004356"/>
    </source>
</evidence>
<evidence type="ECO:0000256" key="6">
    <source>
        <dbReference type="ARBA" id="ARBA00022598"/>
    </source>
</evidence>
<feature type="binding site" evidence="12">
    <location>
        <position position="341"/>
    </location>
    <ligand>
        <name>L-glutamate</name>
        <dbReference type="ChEBI" id="CHEBI:29985"/>
    </ligand>
</feature>
<feature type="binding site" evidence="13">
    <location>
        <position position="322"/>
    </location>
    <ligand>
        <name>ATP</name>
        <dbReference type="ChEBI" id="CHEBI:30616"/>
    </ligand>
</feature>
<dbReference type="InterPro" id="IPR036651">
    <property type="entry name" value="Gln_synt_N_sf"/>
</dbReference>
<evidence type="ECO:0000256" key="5">
    <source>
        <dbReference type="ARBA" id="ARBA00022490"/>
    </source>
</evidence>
<name>A0A284VK55_9EURY</name>
<evidence type="ECO:0000256" key="10">
    <source>
        <dbReference type="ARBA" id="ARBA00022842"/>
    </source>
</evidence>
<dbReference type="STRING" id="1392998.ANME2D_00011"/>
<dbReference type="NCBIfam" id="TIGR00653">
    <property type="entry name" value="GlnA"/>
    <property type="match status" value="1"/>
</dbReference>
<feature type="binding site" evidence="14">
    <location>
        <position position="195"/>
    </location>
    <ligand>
        <name>Mg(2+)</name>
        <dbReference type="ChEBI" id="CHEBI:18420"/>
        <label>1</label>
    </ligand>
</feature>
<feature type="binding site" evidence="14">
    <location>
        <position position="132"/>
    </location>
    <ligand>
        <name>Mg(2+)</name>
        <dbReference type="ChEBI" id="CHEBI:18420"/>
        <label>1</label>
    </ligand>
</feature>
<evidence type="ECO:0000259" key="19">
    <source>
        <dbReference type="PROSITE" id="PS51986"/>
    </source>
</evidence>
<feature type="binding site" evidence="14">
    <location>
        <position position="251"/>
    </location>
    <ligand>
        <name>Mg(2+)</name>
        <dbReference type="ChEBI" id="CHEBI:18420"/>
        <label>1</label>
    </ligand>
</feature>
<keyword evidence="10 14" id="KW-0460">Magnesium</keyword>
<dbReference type="InterPro" id="IPR027302">
    <property type="entry name" value="Gln_synth_N_conserv_site"/>
</dbReference>
<keyword evidence="8 13" id="KW-0547">Nucleotide-binding</keyword>
<evidence type="ECO:0000256" key="12">
    <source>
        <dbReference type="PIRSR" id="PIRSR604809-1"/>
    </source>
</evidence>
<comment type="similarity">
    <text evidence="2 15 16">Belongs to the glutamine synthetase family.</text>
</comment>
<dbReference type="PANTHER" id="PTHR43785">
    <property type="entry name" value="GAMMA-GLUTAMYLPUTRESCINE SYNTHETASE"/>
    <property type="match status" value="1"/>
</dbReference>
<evidence type="ECO:0000256" key="7">
    <source>
        <dbReference type="ARBA" id="ARBA00022723"/>
    </source>
</evidence>
<feature type="binding site" evidence="14">
    <location>
        <position position="339"/>
    </location>
    <ligand>
        <name>Mg(2+)</name>
        <dbReference type="ChEBI" id="CHEBI:18420"/>
        <label>1</label>
    </ligand>
</feature>
<evidence type="ECO:0000256" key="8">
    <source>
        <dbReference type="ARBA" id="ARBA00022741"/>
    </source>
</evidence>
<comment type="subcellular location">
    <subcellularLocation>
        <location evidence="1 17">Cytoplasm</location>
    </subcellularLocation>
</comment>
<dbReference type="SUPFAM" id="SSF55931">
    <property type="entry name" value="Glutamine synthetase/guanido kinase"/>
    <property type="match status" value="1"/>
</dbReference>
<evidence type="ECO:0000256" key="4">
    <source>
        <dbReference type="ARBA" id="ARBA00021364"/>
    </source>
</evidence>
<dbReference type="PROSITE" id="PS00181">
    <property type="entry name" value="GLNA_ATP"/>
    <property type="match status" value="1"/>
</dbReference>
<keyword evidence="9 13" id="KW-0067">ATP-binding</keyword>
<dbReference type="Proteomes" id="UP000218615">
    <property type="component" value="Unassembled WGS sequence"/>
</dbReference>
<dbReference type="GO" id="GO:0005737">
    <property type="term" value="C:cytoplasm"/>
    <property type="evidence" value="ECO:0007669"/>
    <property type="project" value="UniProtKB-SubCell"/>
</dbReference>
<keyword evidence="7 14" id="KW-0479">Metal-binding</keyword>
<evidence type="ECO:0000256" key="1">
    <source>
        <dbReference type="ARBA" id="ARBA00004496"/>
    </source>
</evidence>
<evidence type="ECO:0000256" key="11">
    <source>
        <dbReference type="ARBA" id="ARBA00049436"/>
    </source>
</evidence>
<keyword evidence="22" id="KW-1185">Reference proteome</keyword>
<evidence type="ECO:0000313" key="22">
    <source>
        <dbReference type="Proteomes" id="UP000218615"/>
    </source>
</evidence>
<feature type="binding site" evidence="12">
    <location>
        <position position="322"/>
    </location>
    <ligand>
        <name>L-glutamate</name>
        <dbReference type="ChEBI" id="CHEBI:29985"/>
    </ligand>
</feature>
<feature type="binding site" evidence="14">
    <location>
        <position position="130"/>
    </location>
    <ligand>
        <name>Mg(2+)</name>
        <dbReference type="ChEBI" id="CHEBI:18420"/>
        <label>1</label>
    </ligand>
</feature>
<comment type="catalytic activity">
    <reaction evidence="11 18">
        <text>L-glutamate + NH4(+) + ATP = L-glutamine + ADP + phosphate + H(+)</text>
        <dbReference type="Rhea" id="RHEA:16169"/>
        <dbReference type="ChEBI" id="CHEBI:15378"/>
        <dbReference type="ChEBI" id="CHEBI:28938"/>
        <dbReference type="ChEBI" id="CHEBI:29985"/>
        <dbReference type="ChEBI" id="CHEBI:30616"/>
        <dbReference type="ChEBI" id="CHEBI:43474"/>
        <dbReference type="ChEBI" id="CHEBI:58359"/>
        <dbReference type="ChEBI" id="CHEBI:456216"/>
        <dbReference type="EC" id="6.3.1.2"/>
    </reaction>
</comment>
<evidence type="ECO:0000256" key="14">
    <source>
        <dbReference type="PIRSR" id="PIRSR604809-3"/>
    </source>
</evidence>
<dbReference type="AlphaFoldDB" id="A0A284VK55"/>
<dbReference type="InterPro" id="IPR008146">
    <property type="entry name" value="Gln_synth_cat_dom"/>
</dbReference>
<feature type="binding site" evidence="12">
    <location>
        <position position="310"/>
    </location>
    <ligand>
        <name>L-glutamate</name>
        <dbReference type="ChEBI" id="CHEBI:29985"/>
    </ligand>
</feature>
<dbReference type="SMART" id="SM01230">
    <property type="entry name" value="Gln-synt_C"/>
    <property type="match status" value="1"/>
</dbReference>
<dbReference type="Gene3D" id="3.10.20.70">
    <property type="entry name" value="Glutamine synthetase, N-terminal domain"/>
    <property type="match status" value="1"/>
</dbReference>
<dbReference type="GO" id="GO:0006542">
    <property type="term" value="P:glutamine biosynthetic process"/>
    <property type="evidence" value="ECO:0007669"/>
    <property type="project" value="InterPro"/>
</dbReference>
<dbReference type="Gene3D" id="3.30.590.10">
    <property type="entry name" value="Glutamine synthetase/guanido kinase, catalytic domain"/>
    <property type="match status" value="1"/>
</dbReference>
<evidence type="ECO:0000256" key="2">
    <source>
        <dbReference type="ARBA" id="ARBA00009897"/>
    </source>
</evidence>
<dbReference type="Pfam" id="PF03951">
    <property type="entry name" value="Gln-synt_N"/>
    <property type="match status" value="1"/>
</dbReference>
<dbReference type="PROSITE" id="PS51986">
    <property type="entry name" value="GS_BETA_GRASP"/>
    <property type="match status" value="1"/>
</dbReference>
<dbReference type="FunFam" id="3.30.590.10:FF:000003">
    <property type="entry name" value="Glutamine synthetase 2"/>
    <property type="match status" value="1"/>
</dbReference>
<dbReference type="PANTHER" id="PTHR43785:SF12">
    <property type="entry name" value="TYPE-1 GLUTAMINE SYNTHETASE 2"/>
    <property type="match status" value="1"/>
</dbReference>
<keyword evidence="5 17" id="KW-0963">Cytoplasm</keyword>
<evidence type="ECO:0000256" key="9">
    <source>
        <dbReference type="ARBA" id="ARBA00022840"/>
    </source>
</evidence>
<dbReference type="InterPro" id="IPR027303">
    <property type="entry name" value="Gln_synth_gly_rich_site"/>
</dbReference>
<gene>
    <name evidence="21" type="primary">glnA</name>
    <name evidence="21" type="ORF">MNV_1260012</name>
</gene>
<dbReference type="SUPFAM" id="SSF54368">
    <property type="entry name" value="Glutamine synthetase, N-terminal domain"/>
    <property type="match status" value="1"/>
</dbReference>